<feature type="domain" description="Fumarase C C-terminal" evidence="3">
    <location>
        <begin position="420"/>
        <end position="473"/>
    </location>
</feature>
<dbReference type="GO" id="GO:0006531">
    <property type="term" value="P:aspartate metabolic process"/>
    <property type="evidence" value="ECO:0007669"/>
    <property type="project" value="TreeGrafter"/>
</dbReference>
<dbReference type="PANTHER" id="PTHR42696:SF2">
    <property type="entry name" value="ASPARTATE AMMONIA-LYASE"/>
    <property type="match status" value="1"/>
</dbReference>
<dbReference type="STRING" id="1837282.A6F49_05410"/>
<dbReference type="AlphaFoldDB" id="A0A1B7M200"/>
<evidence type="ECO:0000313" key="5">
    <source>
        <dbReference type="Proteomes" id="UP000078292"/>
    </source>
</evidence>
<dbReference type="GO" id="GO:0005829">
    <property type="term" value="C:cytosol"/>
    <property type="evidence" value="ECO:0007669"/>
    <property type="project" value="TreeGrafter"/>
</dbReference>
<dbReference type="PROSITE" id="PS00163">
    <property type="entry name" value="FUMARATE_LYASES"/>
    <property type="match status" value="1"/>
</dbReference>
<dbReference type="InterPro" id="IPR024083">
    <property type="entry name" value="Fumarase/histidase_N"/>
</dbReference>
<proteinExistence type="predicted"/>
<keyword evidence="1 4" id="KW-0456">Lyase</keyword>
<evidence type="ECO:0000259" key="3">
    <source>
        <dbReference type="Pfam" id="PF10415"/>
    </source>
</evidence>
<evidence type="ECO:0000256" key="1">
    <source>
        <dbReference type="ARBA" id="ARBA00023239"/>
    </source>
</evidence>
<comment type="caution">
    <text evidence="4">The sequence shown here is derived from an EMBL/GenBank/DDBJ whole genome shotgun (WGS) entry which is preliminary data.</text>
</comment>
<dbReference type="Gene3D" id="1.10.275.10">
    <property type="entry name" value="Fumarase/aspartase (N-terminal domain)"/>
    <property type="match status" value="1"/>
</dbReference>
<evidence type="ECO:0000259" key="2">
    <source>
        <dbReference type="Pfam" id="PF00206"/>
    </source>
</evidence>
<evidence type="ECO:0000313" key="4">
    <source>
        <dbReference type="EMBL" id="OAV62604.1"/>
    </source>
</evidence>
<reference evidence="4 5" key="1">
    <citation type="submission" date="2016-04" db="EMBL/GenBank/DDBJ databases">
        <title>First whole genome shotgun sequence of the bacterium Enteractinococcus sp. strain UASWS1574.</title>
        <authorList>
            <person name="Crovadore J."/>
            <person name="Chablais R."/>
            <person name="Lefort F."/>
        </authorList>
    </citation>
    <scope>NUCLEOTIDE SEQUENCE [LARGE SCALE GENOMIC DNA]</scope>
    <source>
        <strain evidence="4 5">UASWS1574</strain>
    </source>
</reference>
<dbReference type="EMBL" id="LXEY01000010">
    <property type="protein sequence ID" value="OAV62604.1"/>
    <property type="molecule type" value="Genomic_DNA"/>
</dbReference>
<dbReference type="PRINTS" id="PR00149">
    <property type="entry name" value="FUMRATELYASE"/>
</dbReference>
<dbReference type="InterPro" id="IPR022761">
    <property type="entry name" value="Fumarate_lyase_N"/>
</dbReference>
<keyword evidence="5" id="KW-1185">Reference proteome</keyword>
<dbReference type="Pfam" id="PF10415">
    <property type="entry name" value="FumaraseC_C"/>
    <property type="match status" value="1"/>
</dbReference>
<dbReference type="OrthoDB" id="9802809at2"/>
<dbReference type="GO" id="GO:0008797">
    <property type="term" value="F:aspartate ammonia-lyase activity"/>
    <property type="evidence" value="ECO:0007669"/>
    <property type="project" value="TreeGrafter"/>
</dbReference>
<dbReference type="InterPro" id="IPR051546">
    <property type="entry name" value="Aspartate_Ammonia-Lyase"/>
</dbReference>
<dbReference type="Pfam" id="PF00206">
    <property type="entry name" value="Lyase_1"/>
    <property type="match status" value="1"/>
</dbReference>
<dbReference type="InterPro" id="IPR000362">
    <property type="entry name" value="Fumarate_lyase_fam"/>
</dbReference>
<dbReference type="FunFam" id="1.20.200.10:FF:000001">
    <property type="entry name" value="Fumarate hydratase, mitochondrial"/>
    <property type="match status" value="1"/>
</dbReference>
<gene>
    <name evidence="4" type="primary">aspA</name>
    <name evidence="4" type="ORF">A6F49_05410</name>
</gene>
<dbReference type="Gene3D" id="1.10.40.30">
    <property type="entry name" value="Fumarase/aspartase (C-terminal domain)"/>
    <property type="match status" value="1"/>
</dbReference>
<dbReference type="PRINTS" id="PR00145">
    <property type="entry name" value="ARGSUCLYASE"/>
</dbReference>
<organism evidence="4 5">
    <name type="scientific">Enteractinococcus helveticum</name>
    <dbReference type="NCBI Taxonomy" id="1837282"/>
    <lineage>
        <taxon>Bacteria</taxon>
        <taxon>Bacillati</taxon>
        <taxon>Actinomycetota</taxon>
        <taxon>Actinomycetes</taxon>
        <taxon>Micrococcales</taxon>
        <taxon>Micrococcaceae</taxon>
    </lineage>
</organism>
<accession>A0A1B7M200</accession>
<dbReference type="Gene3D" id="1.20.200.10">
    <property type="entry name" value="Fumarase/aspartase (Central domain)"/>
    <property type="match status" value="1"/>
</dbReference>
<dbReference type="PANTHER" id="PTHR42696">
    <property type="entry name" value="ASPARTATE AMMONIA-LYASE"/>
    <property type="match status" value="1"/>
</dbReference>
<dbReference type="SUPFAM" id="SSF48557">
    <property type="entry name" value="L-aspartase-like"/>
    <property type="match status" value="1"/>
</dbReference>
<name>A0A1B7M200_9MICC</name>
<feature type="domain" description="Fumarate lyase N-terminal" evidence="2">
    <location>
        <begin position="23"/>
        <end position="354"/>
    </location>
</feature>
<dbReference type="InterPro" id="IPR008948">
    <property type="entry name" value="L-Aspartase-like"/>
</dbReference>
<dbReference type="FunFam" id="1.10.275.10:FF:000001">
    <property type="entry name" value="Fumarate hydratase, mitochondrial"/>
    <property type="match status" value="1"/>
</dbReference>
<dbReference type="InterPro" id="IPR018951">
    <property type="entry name" value="Fumarase_C_C"/>
</dbReference>
<sequence>MRSFTLANHNTNKQSRIEVDGLGSVEVPSTAYWGASTQRALENFAISGNPLSKLRSLIWALGAIKKASAQANEQQGLLGGAASAAIQQASQEVMDGDLDEYFVIDQIQGGAGTSTNMNANEVIAHRASELLNDMQPGAQRIHALDHVNRSQSTNDVYPTALKLALLRDMQELKRAYSALADSFSLKAQRFSSILKVGRTQLQDAVPMTLGQEFQAFASSVREEIDLIDTFEPKLLETNLGGTAIGTGITSSSAYSESVISALSDITGLPITSSIDLINATSDASPFLTVSSALRRSAVKLSKISSDLRLLSSGPQAGLAEIRLPAVQPGSSIMPGKINPVIPEMVNQVAFHVIGADTTVTLAVEAGQLQLNAFGPIIAHSLLESLTWLTHACDTLRERCIDGIEANNSVLEERIAESVSIITALTPALGYMAAAKLIHDTLEHGGSVLTNIRRQGLLTEDQLAELLSIKKLTGHDRDDTVLASEKV</sequence>
<dbReference type="Proteomes" id="UP000078292">
    <property type="component" value="Unassembled WGS sequence"/>
</dbReference>
<dbReference type="NCBIfam" id="NF008909">
    <property type="entry name" value="PRK12273.1"/>
    <property type="match status" value="1"/>
</dbReference>
<dbReference type="InterPro" id="IPR020557">
    <property type="entry name" value="Fumarate_lyase_CS"/>
</dbReference>
<protein>
    <submittedName>
        <fullName evidence="4">Aspartate ammonia-lyase</fullName>
    </submittedName>
</protein>
<dbReference type="GO" id="GO:0006099">
    <property type="term" value="P:tricarboxylic acid cycle"/>
    <property type="evidence" value="ECO:0007669"/>
    <property type="project" value="InterPro"/>
</dbReference>